<dbReference type="Pfam" id="PF04468">
    <property type="entry name" value="PSP1"/>
    <property type="match status" value="1"/>
</dbReference>
<name>A0A8H7ZXU9_9FUNG</name>
<feature type="compositionally biased region" description="Basic residues" evidence="1">
    <location>
        <begin position="265"/>
        <end position="279"/>
    </location>
</feature>
<feature type="compositionally biased region" description="Basic and acidic residues" evidence="1">
    <location>
        <begin position="175"/>
        <end position="187"/>
    </location>
</feature>
<dbReference type="PANTHER" id="PTHR43830:SF3">
    <property type="entry name" value="PROTEIN PSP1"/>
    <property type="match status" value="1"/>
</dbReference>
<dbReference type="InterPro" id="IPR007557">
    <property type="entry name" value="PSP1_C"/>
</dbReference>
<feature type="compositionally biased region" description="Low complexity" evidence="1">
    <location>
        <begin position="12"/>
        <end position="40"/>
    </location>
</feature>
<dbReference type="AlphaFoldDB" id="A0A8H7ZXU9"/>
<feature type="domain" description="PSP1 C-terminal" evidence="2">
    <location>
        <begin position="846"/>
        <end position="894"/>
    </location>
</feature>
<feature type="region of interest" description="Disordered" evidence="1">
    <location>
        <begin position="240"/>
        <end position="400"/>
    </location>
</feature>
<accession>A0A8H7ZXU9</accession>
<feature type="region of interest" description="Disordered" evidence="1">
    <location>
        <begin position="165"/>
        <end position="194"/>
    </location>
</feature>
<protein>
    <recommendedName>
        <fullName evidence="2">PSP1 C-terminal domain-containing protein</fullName>
    </recommendedName>
</protein>
<dbReference type="GO" id="GO:0005737">
    <property type="term" value="C:cytoplasm"/>
    <property type="evidence" value="ECO:0007669"/>
    <property type="project" value="TreeGrafter"/>
</dbReference>
<evidence type="ECO:0000313" key="3">
    <source>
        <dbReference type="EMBL" id="KAG5460983.1"/>
    </source>
</evidence>
<evidence type="ECO:0000313" key="4">
    <source>
        <dbReference type="Proteomes" id="UP000673691"/>
    </source>
</evidence>
<proteinExistence type="predicted"/>
<dbReference type="InterPro" id="IPR047767">
    <property type="entry name" value="PSP1-like"/>
</dbReference>
<dbReference type="OrthoDB" id="243127at2759"/>
<organism evidence="3 4">
    <name type="scientific">Olpidium bornovanus</name>
    <dbReference type="NCBI Taxonomy" id="278681"/>
    <lineage>
        <taxon>Eukaryota</taxon>
        <taxon>Fungi</taxon>
        <taxon>Fungi incertae sedis</taxon>
        <taxon>Olpidiomycota</taxon>
        <taxon>Olpidiomycotina</taxon>
        <taxon>Olpidiomycetes</taxon>
        <taxon>Olpidiales</taxon>
        <taxon>Olpidiaceae</taxon>
        <taxon>Olpidium</taxon>
    </lineage>
</organism>
<dbReference type="EMBL" id="JAEFCI010004378">
    <property type="protein sequence ID" value="KAG5460983.1"/>
    <property type="molecule type" value="Genomic_DNA"/>
</dbReference>
<comment type="caution">
    <text evidence="3">The sequence shown here is derived from an EMBL/GenBank/DDBJ whole genome shotgun (WGS) entry which is preliminary data.</text>
</comment>
<feature type="region of interest" description="Disordered" evidence="1">
    <location>
        <begin position="1"/>
        <end position="81"/>
    </location>
</feature>
<evidence type="ECO:0000259" key="2">
    <source>
        <dbReference type="Pfam" id="PF04468"/>
    </source>
</evidence>
<feature type="compositionally biased region" description="Low complexity" evidence="1">
    <location>
        <begin position="310"/>
        <end position="323"/>
    </location>
</feature>
<feature type="region of interest" description="Disordered" evidence="1">
    <location>
        <begin position="663"/>
        <end position="724"/>
    </location>
</feature>
<evidence type="ECO:0000256" key="1">
    <source>
        <dbReference type="SAM" id="MobiDB-lite"/>
    </source>
</evidence>
<dbReference type="PANTHER" id="PTHR43830">
    <property type="entry name" value="PROTEIN PSP1"/>
    <property type="match status" value="1"/>
</dbReference>
<reference evidence="3 4" key="1">
    <citation type="journal article" name="Sci. Rep.">
        <title>Genome-scale phylogenetic analyses confirm Olpidium as the closest living zoosporic fungus to the non-flagellated, terrestrial fungi.</title>
        <authorList>
            <person name="Chang Y."/>
            <person name="Rochon D."/>
            <person name="Sekimoto S."/>
            <person name="Wang Y."/>
            <person name="Chovatia M."/>
            <person name="Sandor L."/>
            <person name="Salamov A."/>
            <person name="Grigoriev I.V."/>
            <person name="Stajich J.E."/>
            <person name="Spatafora J.W."/>
        </authorList>
    </citation>
    <scope>NUCLEOTIDE SEQUENCE [LARGE SCALE GENOMIC DNA]</scope>
    <source>
        <strain evidence="3">S191</strain>
    </source>
</reference>
<feature type="compositionally biased region" description="Basic and acidic residues" evidence="1">
    <location>
        <begin position="1"/>
        <end position="10"/>
    </location>
</feature>
<gene>
    <name evidence="3" type="ORF">BJ554DRAFT_6898</name>
</gene>
<keyword evidence="4" id="KW-1185">Reference proteome</keyword>
<dbReference type="Proteomes" id="UP000673691">
    <property type="component" value="Unassembled WGS sequence"/>
</dbReference>
<sequence length="894" mass="94574">MQEEERRTGKDAAAAAAAAAPGNSRSRAPPSAQRRGPGPRAGRRPESASAPAAGRRPRGAVESSPRSFRPPAHPHPYFSGGVTCADEADEVEASSARPGRASADIRLLFLFLFPLFAPRRFLQTSPPPRAAAHLPEFRPARSLQREISLASFAAAVAHAATVRAPDAGAVSPGARRPERRPVPRKEGCSGAAGLSRGRRFRAPCAGGPRFLPPAAFADVAVQVGVVSRARRRRLRSGAVEFRAPPARGRRPAPDNAGRIAGPFAARRKLRPAGVRRRRPPPVPEAEGASPTTSRTAGTPPPTWACALTGPASGTAAASAAAPRRSSKDRPPAAARLLPGSPSIRRHTRPATSPRTTAAPRPRFPSGRRSVRAVSSSSPGSSRVPPSSDQHPPGAPYGRRSSAVLAEGPDLTRMDGIPPQFGVRGLPSMSEESELCTGGALPSDHTSFTLPRLRLRSKSSAAAYGIGPPGVMNDRRFSLGAPGYDRDGLDAGVAPLASDVYGSNDEQLQEGSRRRSVTNPADYWLHAHDGEGDLAGQSAAGEPFERVRPRRRLSLHPSFTGYGGASAYQAGGFGSVAAGGELGGAGQYGDYSHLESSQGMGTLNRFLTPVVGSLARRMVEPEFGHHNQRRHSVSGPTLSFANPSQARYLGDVMESLRIDDANLYGRQPQGMIPMPPDSSRDNYADDDESRAAAAASPAIPNTVPSPVRSSPKELHPGPAATAASSDSVMHLGKGIPLHAVPHAGPLYIVEFKAGRSDLFYLVPEAGDLKIKRGDLVIVEADRGKDLGKVVSDNITPVQVQMLQQQQAEAAAVAEMGMVNKDPKTPAAAAAQQPQPQQQLQVKDLHPKRLYRLAQPAEVTMLVAKSQDETKSMLVCQAKVRQKNLPMAVVDAEYQW</sequence>
<feature type="compositionally biased region" description="Low complexity" evidence="1">
    <location>
        <begin position="349"/>
        <end position="387"/>
    </location>
</feature>